<proteinExistence type="predicted"/>
<evidence type="ECO:0008006" key="3">
    <source>
        <dbReference type="Google" id="ProtNLM"/>
    </source>
</evidence>
<organism evidence="1 2">
    <name type="scientific">Gaetbulibacter aestuarii</name>
    <dbReference type="NCBI Taxonomy" id="1502358"/>
    <lineage>
        <taxon>Bacteria</taxon>
        <taxon>Pseudomonadati</taxon>
        <taxon>Bacteroidota</taxon>
        <taxon>Flavobacteriia</taxon>
        <taxon>Flavobacteriales</taxon>
        <taxon>Flavobacteriaceae</taxon>
        <taxon>Gaetbulibacter</taxon>
    </lineage>
</organism>
<keyword evidence="2" id="KW-1185">Reference proteome</keyword>
<sequence>MKQIFLFFSLIGIIFFSCDGRYHHYDTNAEVLKKSRLYNSFSKQIEFIPEKSVEIQTDTILSNGFELHLKYTALDDQYKKFTLQTNPPKELNYLEFGSEVVCKKSGNIILNKRIDKSLFTNFKISESWDLAIMQYVWIDYESSLNEKVCLKTAFYFPETRSYRDFTIEIDDEGEMHIKQNSFVSKLS</sequence>
<name>A0ABW7N0K2_9FLAO</name>
<dbReference type="PROSITE" id="PS51257">
    <property type="entry name" value="PROKAR_LIPOPROTEIN"/>
    <property type="match status" value="1"/>
</dbReference>
<dbReference type="EMBL" id="JBAWKB010000004">
    <property type="protein sequence ID" value="MFH6772623.1"/>
    <property type="molecule type" value="Genomic_DNA"/>
</dbReference>
<dbReference type="Proteomes" id="UP001610100">
    <property type="component" value="Unassembled WGS sequence"/>
</dbReference>
<comment type="caution">
    <text evidence="1">The sequence shown here is derived from an EMBL/GenBank/DDBJ whole genome shotgun (WGS) entry which is preliminary data.</text>
</comment>
<accession>A0ABW7N0K2</accession>
<protein>
    <recommendedName>
        <fullName evidence="3">Lipoprotein</fullName>
    </recommendedName>
</protein>
<evidence type="ECO:0000313" key="1">
    <source>
        <dbReference type="EMBL" id="MFH6772623.1"/>
    </source>
</evidence>
<dbReference type="Gene3D" id="2.40.128.510">
    <property type="entry name" value="Protein of unknown function DUF4738"/>
    <property type="match status" value="1"/>
</dbReference>
<evidence type="ECO:0000313" key="2">
    <source>
        <dbReference type="Proteomes" id="UP001610100"/>
    </source>
</evidence>
<dbReference type="RefSeq" id="WP_344741974.1">
    <property type="nucleotide sequence ID" value="NZ_BAABAY010000006.1"/>
</dbReference>
<reference evidence="1 2" key="1">
    <citation type="submission" date="2024-02" db="EMBL/GenBank/DDBJ databases">
        <title>A Gaetbulibacter species isolated from tidal flats and genomic insights of their niches.</title>
        <authorList>
            <person name="Ye Y."/>
        </authorList>
    </citation>
    <scope>NUCLEOTIDE SEQUENCE [LARGE SCALE GENOMIC DNA]</scope>
    <source>
        <strain evidence="1 2">KYW382</strain>
    </source>
</reference>
<gene>
    <name evidence="1" type="ORF">V8G58_11825</name>
</gene>